<keyword evidence="2" id="KW-1185">Reference proteome</keyword>
<proteinExistence type="predicted"/>
<organism evidence="1 2">
    <name type="scientific">Magnetofaba australis IT-1</name>
    <dbReference type="NCBI Taxonomy" id="1434232"/>
    <lineage>
        <taxon>Bacteria</taxon>
        <taxon>Pseudomonadati</taxon>
        <taxon>Pseudomonadota</taxon>
        <taxon>Magnetococcia</taxon>
        <taxon>Magnetococcales</taxon>
        <taxon>Magnetococcaceae</taxon>
        <taxon>Magnetofaba</taxon>
    </lineage>
</organism>
<protein>
    <submittedName>
        <fullName evidence="1">Putative PglZ domain-containing protein</fullName>
    </submittedName>
</protein>
<dbReference type="AlphaFoldDB" id="A0A1Y2KA05"/>
<dbReference type="Proteomes" id="UP000194003">
    <property type="component" value="Unassembled WGS sequence"/>
</dbReference>
<comment type="caution">
    <text evidence="1">The sequence shown here is derived from an EMBL/GenBank/DDBJ whole genome shotgun (WGS) entry which is preliminary data.</text>
</comment>
<name>A0A1Y2KA05_9PROT</name>
<dbReference type="STRING" id="1434232.MAIT1_04669"/>
<sequence length="668" mass="75988">MADWRKAILDEFTPGVARLTLAADPDDLLVEEEISRQLQARGFEIMRYDDPVAFRFAYESKYRSRWDRKETCDLVVVWNGDAMLPHDLLQTGRSLTFTLADLFPGLSVSVLSALDRADLTPLFRARAGSSLEPMGDNATKDFILRHVFGIAPELIRQPSDLLRVLLRRHYQNQRIPETLDDRLIGQMRHGGWFDEWPLEEIVPDRDVFFGFLQERWPVFLKQLADRLEAHPWTTPVEQISSYGMKHRGPAWLPFDHDDVRIYVDNLFLEGFLHPVRFENPAILNLSWLGVGIFQDPDADRKKRLESILDKCAASLPAPEARHKKWLQFARLWGQLTRLATDPDYPLSANHSDSFHNLQQRLDHLFQAWMESRFGGLHNQPALPPIMVHHVPRAIARQMADQADSKAAMIVMDGLSLDQWFTIGESLREQLPGLGFHEDAVFAWVPTLTSVSRQAIFSGKPPIFFPASIQTTAKEPDLWRQFWEEQGLTRQECGYEKGLGDESLAGLEPLLCDHRTRVAGLVVDKVDRIMHGMELGAAGMQASIRQWCNMGWLSGLIELCISQNFDVYLTSDHGNVEAVGMGRPSEGMIADVRGERCRIYPDQGLQQRFHHEFSESLPWPGYGLPDGFHALLATQRSAFIAHGKRVVGHGGITIEEAIVPFIQIKKAQQ</sequence>
<dbReference type="NCBIfam" id="NF033449">
    <property type="entry name" value="BREX_PglZ_3"/>
    <property type="match status" value="1"/>
</dbReference>
<dbReference type="InterPro" id="IPR017850">
    <property type="entry name" value="Alkaline_phosphatase_core_sf"/>
</dbReference>
<gene>
    <name evidence="1" type="ORF">MAIT1_04669</name>
</gene>
<accession>A0A1Y2KA05</accession>
<dbReference type="SUPFAM" id="SSF53649">
    <property type="entry name" value="Alkaline phosphatase-like"/>
    <property type="match status" value="1"/>
</dbReference>
<dbReference type="Pfam" id="PF08665">
    <property type="entry name" value="PglZ"/>
    <property type="match status" value="1"/>
</dbReference>
<dbReference type="OrthoDB" id="9769734at2"/>
<dbReference type="EMBL" id="LVJN01000007">
    <property type="protein sequence ID" value="OSM08497.1"/>
    <property type="molecule type" value="Genomic_DNA"/>
</dbReference>
<evidence type="ECO:0000313" key="1">
    <source>
        <dbReference type="EMBL" id="OSM08497.1"/>
    </source>
</evidence>
<reference evidence="1 2" key="1">
    <citation type="journal article" date="2016" name="BMC Genomics">
        <title>Combined genomic and structural analyses of a cultured magnetotactic bacterium reveals its niche adaptation to a dynamic environment.</title>
        <authorList>
            <person name="Araujo A.C."/>
            <person name="Morillo V."/>
            <person name="Cypriano J."/>
            <person name="Teixeira L.C."/>
            <person name="Leao P."/>
            <person name="Lyra S."/>
            <person name="Almeida L.G."/>
            <person name="Bazylinski D.A."/>
            <person name="Vasconcellos A.T."/>
            <person name="Abreu F."/>
            <person name="Lins U."/>
        </authorList>
    </citation>
    <scope>NUCLEOTIDE SEQUENCE [LARGE SCALE GENOMIC DNA]</scope>
    <source>
        <strain evidence="1 2">IT-1</strain>
    </source>
</reference>
<dbReference type="RefSeq" id="WP_085440107.1">
    <property type="nucleotide sequence ID" value="NZ_LVJN01000007.1"/>
</dbReference>
<evidence type="ECO:0000313" key="2">
    <source>
        <dbReference type="Proteomes" id="UP000194003"/>
    </source>
</evidence>